<dbReference type="Gene3D" id="1.10.10.60">
    <property type="entry name" value="Homeodomain-like"/>
    <property type="match status" value="1"/>
</dbReference>
<dbReference type="PANTHER" id="PTHR32071:SF117">
    <property type="entry name" value="PTS-DEPENDENT DIHYDROXYACETONE KINASE OPERON REGULATORY PROTEIN-RELATED"/>
    <property type="match status" value="1"/>
</dbReference>
<name>A0A8H2PLA8_9GAMM</name>
<dbReference type="InterPro" id="IPR027417">
    <property type="entry name" value="P-loop_NTPase"/>
</dbReference>
<dbReference type="InterPro" id="IPR025662">
    <property type="entry name" value="Sigma_54_int_dom_ATP-bd_1"/>
</dbReference>
<gene>
    <name evidence="7" type="ORF">FCS21_06095</name>
</gene>
<dbReference type="InterPro" id="IPR058031">
    <property type="entry name" value="AAA_lid_NorR"/>
</dbReference>
<dbReference type="Pfam" id="PF02954">
    <property type="entry name" value="HTH_8"/>
    <property type="match status" value="1"/>
</dbReference>
<feature type="domain" description="Sigma-54 factor interaction" evidence="6">
    <location>
        <begin position="5"/>
        <end position="234"/>
    </location>
</feature>
<protein>
    <submittedName>
        <fullName evidence="7">Sigma-54-dependent Fis family transcriptional regulator</fullName>
    </submittedName>
</protein>
<dbReference type="PROSITE" id="PS00675">
    <property type="entry name" value="SIGMA54_INTERACT_1"/>
    <property type="match status" value="1"/>
</dbReference>
<dbReference type="PROSITE" id="PS50045">
    <property type="entry name" value="SIGMA54_INTERACT_4"/>
    <property type="match status" value="1"/>
</dbReference>
<dbReference type="FunFam" id="3.40.50.300:FF:000006">
    <property type="entry name" value="DNA-binding transcriptional regulator NtrC"/>
    <property type="match status" value="1"/>
</dbReference>
<keyword evidence="3" id="KW-0805">Transcription regulation</keyword>
<dbReference type="Gene3D" id="3.40.50.300">
    <property type="entry name" value="P-loop containing nucleotide triphosphate hydrolases"/>
    <property type="match status" value="1"/>
</dbReference>
<evidence type="ECO:0000256" key="1">
    <source>
        <dbReference type="ARBA" id="ARBA00022741"/>
    </source>
</evidence>
<evidence type="ECO:0000313" key="7">
    <source>
        <dbReference type="EMBL" id="TMM46549.1"/>
    </source>
</evidence>
<keyword evidence="8" id="KW-1185">Reference proteome</keyword>
<keyword evidence="1" id="KW-0547">Nucleotide-binding</keyword>
<keyword evidence="2" id="KW-0067">ATP-binding</keyword>
<dbReference type="SMART" id="SM00382">
    <property type="entry name" value="AAA"/>
    <property type="match status" value="1"/>
</dbReference>
<evidence type="ECO:0000256" key="4">
    <source>
        <dbReference type="ARBA" id="ARBA00023125"/>
    </source>
</evidence>
<dbReference type="CDD" id="cd00009">
    <property type="entry name" value="AAA"/>
    <property type="match status" value="1"/>
</dbReference>
<dbReference type="Proteomes" id="UP000307702">
    <property type="component" value="Unassembled WGS sequence"/>
</dbReference>
<comment type="caution">
    <text evidence="7">The sequence shown here is derived from an EMBL/GenBank/DDBJ whole genome shotgun (WGS) entry which is preliminary data.</text>
</comment>
<evidence type="ECO:0000259" key="6">
    <source>
        <dbReference type="PROSITE" id="PS50045"/>
    </source>
</evidence>
<dbReference type="Pfam" id="PF25601">
    <property type="entry name" value="AAA_lid_14"/>
    <property type="match status" value="1"/>
</dbReference>
<dbReference type="GO" id="GO:0006355">
    <property type="term" value="P:regulation of DNA-templated transcription"/>
    <property type="evidence" value="ECO:0007669"/>
    <property type="project" value="InterPro"/>
</dbReference>
<dbReference type="GO" id="GO:0005524">
    <property type="term" value="F:ATP binding"/>
    <property type="evidence" value="ECO:0007669"/>
    <property type="project" value="UniProtKB-KW"/>
</dbReference>
<evidence type="ECO:0000313" key="8">
    <source>
        <dbReference type="Proteomes" id="UP000307702"/>
    </source>
</evidence>
<dbReference type="PANTHER" id="PTHR32071">
    <property type="entry name" value="TRANSCRIPTIONAL REGULATORY PROTEIN"/>
    <property type="match status" value="1"/>
</dbReference>
<reference evidence="7 8" key="1">
    <citation type="submission" date="2019-05" db="EMBL/GenBank/DDBJ databases">
        <title>Colwellia ponticola sp. nov., isolated from seawater.</title>
        <authorList>
            <person name="Yoon J.-H."/>
        </authorList>
    </citation>
    <scope>NUCLEOTIDE SEQUENCE [LARGE SCALE GENOMIC DNA]</scope>
    <source>
        <strain evidence="7 8">OISW-25</strain>
    </source>
</reference>
<dbReference type="SUPFAM" id="SSF52540">
    <property type="entry name" value="P-loop containing nucleoside triphosphate hydrolases"/>
    <property type="match status" value="1"/>
</dbReference>
<proteinExistence type="predicted"/>
<organism evidence="7 8">
    <name type="scientific">Colwellia ponticola</name>
    <dbReference type="NCBI Taxonomy" id="2304625"/>
    <lineage>
        <taxon>Bacteria</taxon>
        <taxon>Pseudomonadati</taxon>
        <taxon>Pseudomonadota</taxon>
        <taxon>Gammaproteobacteria</taxon>
        <taxon>Alteromonadales</taxon>
        <taxon>Colwelliaceae</taxon>
        <taxon>Colwellia</taxon>
    </lineage>
</organism>
<dbReference type="GO" id="GO:0043565">
    <property type="term" value="F:sequence-specific DNA binding"/>
    <property type="evidence" value="ECO:0007669"/>
    <property type="project" value="InterPro"/>
</dbReference>
<dbReference type="Gene3D" id="1.10.8.60">
    <property type="match status" value="1"/>
</dbReference>
<keyword evidence="4" id="KW-0238">DNA-binding</keyword>
<evidence type="ECO:0000256" key="3">
    <source>
        <dbReference type="ARBA" id="ARBA00023015"/>
    </source>
</evidence>
<dbReference type="PROSITE" id="PS00676">
    <property type="entry name" value="SIGMA54_INTERACT_2"/>
    <property type="match status" value="1"/>
</dbReference>
<sequence>MDNQIIGASHGLAQTMEQVSIVAPSDLTVLIRGETGSGKEVVARAIHEQSPRADKAFIRVNCGAISPQLIDSELFGHEKGSFTGAAGVKLGWFERADGGTLFLDEIGELSLAAQTRLLRVLQEGTLNRVGGEHEINVNVRIIAATHRNLADMVNVKLFREDLWYRINVFPIYLPALKERKQDITALANHFSKRAAKKLGLPFIPITANQIRMLQAYNWPGNVRELQVVMERAAILGQGKQLNIEASLGPTFKGTAPLTAPTSSENNKELNSIDNNISIEPLEKTIVSSINNALKVTNGKISGEGGAASLLNINPNTLRSKMRKYQITIKYYPSDIQEGH</sequence>
<dbReference type="Pfam" id="PF00158">
    <property type="entry name" value="Sigma54_activat"/>
    <property type="match status" value="1"/>
</dbReference>
<keyword evidence="5" id="KW-0804">Transcription</keyword>
<evidence type="ECO:0000256" key="2">
    <source>
        <dbReference type="ARBA" id="ARBA00022840"/>
    </source>
</evidence>
<dbReference type="InterPro" id="IPR002197">
    <property type="entry name" value="HTH_Fis"/>
</dbReference>
<dbReference type="InterPro" id="IPR025943">
    <property type="entry name" value="Sigma_54_int_dom_ATP-bd_2"/>
</dbReference>
<dbReference type="InterPro" id="IPR002078">
    <property type="entry name" value="Sigma_54_int"/>
</dbReference>
<evidence type="ECO:0000256" key="5">
    <source>
        <dbReference type="ARBA" id="ARBA00023163"/>
    </source>
</evidence>
<accession>A0A8H2PLA8</accession>
<dbReference type="EMBL" id="SZVP01000003">
    <property type="protein sequence ID" value="TMM46549.1"/>
    <property type="molecule type" value="Genomic_DNA"/>
</dbReference>
<dbReference type="InterPro" id="IPR003593">
    <property type="entry name" value="AAA+_ATPase"/>
</dbReference>
<dbReference type="OrthoDB" id="9804019at2"/>
<dbReference type="AlphaFoldDB" id="A0A8H2PLA8"/>